<name>A0A813HG89_POLGL</name>
<evidence type="ECO:0000313" key="2">
    <source>
        <dbReference type="EMBL" id="CAE8637400.1"/>
    </source>
</evidence>
<dbReference type="AlphaFoldDB" id="A0A813HG89"/>
<dbReference type="GO" id="GO:0000118">
    <property type="term" value="C:histone deacetylase complex"/>
    <property type="evidence" value="ECO:0007669"/>
    <property type="project" value="TreeGrafter"/>
</dbReference>
<dbReference type="InterPro" id="IPR037138">
    <property type="entry name" value="His_deacetylse_dom_sf"/>
</dbReference>
<dbReference type="SUPFAM" id="SSF52768">
    <property type="entry name" value="Arginase/deacetylase"/>
    <property type="match status" value="1"/>
</dbReference>
<sequence>GFCLLNNVSVAAAYARCVYRHVIHRVAIVDFDVHHGNGTEATVRNLKPRDAGRREAQDISMGGFSARIVAEPPPTCKPWLDPESDPESVFFASIHGYGGGFYPGTGASCSQSAPRIINVALRPDASSHDFREGLRTQILPDLQAFDPDLIIIS</sequence>
<dbReference type="GO" id="GO:0004407">
    <property type="term" value="F:histone deacetylase activity"/>
    <property type="evidence" value="ECO:0007669"/>
    <property type="project" value="TreeGrafter"/>
</dbReference>
<dbReference type="InterPro" id="IPR023801">
    <property type="entry name" value="His_deacetylse_dom"/>
</dbReference>
<feature type="non-terminal residue" evidence="2">
    <location>
        <position position="1"/>
    </location>
</feature>
<evidence type="ECO:0000259" key="1">
    <source>
        <dbReference type="Pfam" id="PF00850"/>
    </source>
</evidence>
<dbReference type="PANTHER" id="PTHR10625:SF26">
    <property type="entry name" value="HISTONE DEACETYLASE DOMAIN-CONTAINING PROTEIN"/>
    <property type="match status" value="1"/>
</dbReference>
<evidence type="ECO:0000313" key="3">
    <source>
        <dbReference type="Proteomes" id="UP000654075"/>
    </source>
</evidence>
<protein>
    <recommendedName>
        <fullName evidence="1">Histone deacetylase domain-containing protein</fullName>
    </recommendedName>
</protein>
<dbReference type="PRINTS" id="PR01270">
    <property type="entry name" value="HDASUPER"/>
</dbReference>
<proteinExistence type="predicted"/>
<dbReference type="GO" id="GO:0005737">
    <property type="term" value="C:cytoplasm"/>
    <property type="evidence" value="ECO:0007669"/>
    <property type="project" value="TreeGrafter"/>
</dbReference>
<dbReference type="EMBL" id="CAJNNV010031693">
    <property type="protein sequence ID" value="CAE8637400.1"/>
    <property type="molecule type" value="Genomic_DNA"/>
</dbReference>
<dbReference type="Gene3D" id="3.40.800.20">
    <property type="entry name" value="Histone deacetylase domain"/>
    <property type="match status" value="1"/>
</dbReference>
<dbReference type="OrthoDB" id="424012at2759"/>
<dbReference type="PANTHER" id="PTHR10625">
    <property type="entry name" value="HISTONE DEACETYLASE HDAC1-RELATED"/>
    <property type="match status" value="1"/>
</dbReference>
<comment type="caution">
    <text evidence="2">The sequence shown here is derived from an EMBL/GenBank/DDBJ whole genome shotgun (WGS) entry which is preliminary data.</text>
</comment>
<dbReference type="InterPro" id="IPR023696">
    <property type="entry name" value="Ureohydrolase_dom_sf"/>
</dbReference>
<dbReference type="GO" id="GO:0040029">
    <property type="term" value="P:epigenetic regulation of gene expression"/>
    <property type="evidence" value="ECO:0007669"/>
    <property type="project" value="TreeGrafter"/>
</dbReference>
<organism evidence="2 3">
    <name type="scientific">Polarella glacialis</name>
    <name type="common">Dinoflagellate</name>
    <dbReference type="NCBI Taxonomy" id="89957"/>
    <lineage>
        <taxon>Eukaryota</taxon>
        <taxon>Sar</taxon>
        <taxon>Alveolata</taxon>
        <taxon>Dinophyceae</taxon>
        <taxon>Suessiales</taxon>
        <taxon>Suessiaceae</taxon>
        <taxon>Polarella</taxon>
    </lineage>
</organism>
<dbReference type="Proteomes" id="UP000654075">
    <property type="component" value="Unassembled WGS sequence"/>
</dbReference>
<accession>A0A813HG89</accession>
<feature type="non-terminal residue" evidence="2">
    <location>
        <position position="153"/>
    </location>
</feature>
<reference evidence="2" key="1">
    <citation type="submission" date="2021-02" db="EMBL/GenBank/DDBJ databases">
        <authorList>
            <person name="Dougan E. K."/>
            <person name="Rhodes N."/>
            <person name="Thang M."/>
            <person name="Chan C."/>
        </authorList>
    </citation>
    <scope>NUCLEOTIDE SEQUENCE</scope>
</reference>
<dbReference type="Pfam" id="PF00850">
    <property type="entry name" value="Hist_deacetyl"/>
    <property type="match status" value="1"/>
</dbReference>
<feature type="domain" description="Histone deacetylase" evidence="1">
    <location>
        <begin position="1"/>
        <end position="153"/>
    </location>
</feature>
<dbReference type="InterPro" id="IPR000286">
    <property type="entry name" value="HDACs"/>
</dbReference>
<gene>
    <name evidence="2" type="ORF">PGLA1383_LOCUS52766</name>
</gene>
<keyword evidence="3" id="KW-1185">Reference proteome</keyword>